<keyword evidence="10" id="KW-0131">Cell cycle</keyword>
<evidence type="ECO:0000256" key="5">
    <source>
        <dbReference type="ARBA" id="ARBA00022454"/>
    </source>
</evidence>
<dbReference type="GO" id="GO:0007076">
    <property type="term" value="P:mitotic chromosome condensation"/>
    <property type="evidence" value="ECO:0007669"/>
    <property type="project" value="InterPro"/>
</dbReference>
<keyword evidence="6" id="KW-0963">Cytoplasm</keyword>
<sequence length="672" mass="74844">MEHHNLDGVIALDKLKDHYKHCIRLSASNKINPKNAFDLQLIDYMQDLVSSSEDGQMNFKIASSALDVGAKIYSNRVDCIQSEAQKVASSILMALDGQKGSGDNLDVSNADNNQSGGSEQLNENGEGEEGAQSRAKRKTKRNVKTVIEDESQLDGKLEQMVLGDPFLDGLSQDYDMSCPAALICYNALTQPNCLLTIDSSNLRKDYRDGSEKLPIENHNLVTLIKKNTNCAQIIRDNLTKQMCPRLQNFLFNDRTTKISGLETNLDETIESLPVLNSTHLAPDGGAHVFDPEQYDDGVGNDDYSDAADDGQADGQNENDLIPELDKIAASKPSEYVYSTEHHRLLNTWAGPYAWKVAKAPQTAKKDPKSTRKRVKFEQLPIDWSEQSEPINEDIVDKPLRHSADVLRRWSKKPFRPQDHNLNEDTARSVIAHTFLRPEDTYHCMKSPADALKLVDNDHDYATRNGSVDDAPNSPGYGGFDDVHDDSDDEFRADPVVEGNEVALYGADPNTSLTQHADLEFAGEHLIEQPYTVTQVVIPFAKVAKKMDVRKLKHVMWDLLLPPENRAEKSTIEHNDVTMIENGHSESNSVSGDQATMIETTKKTPSPTPSEVRLAFSNLYGELPVRVSSKMAHDLSQPIAFVTLLHLANEKNLKLIPNQDLKDFIIEQDDVTA</sequence>
<proteinExistence type="inferred from homology"/>
<evidence type="ECO:0000256" key="2">
    <source>
        <dbReference type="ARBA" id="ARBA00004496"/>
    </source>
</evidence>
<dbReference type="EMBL" id="GGYP01000128">
    <property type="protein sequence ID" value="MDE44899.1"/>
    <property type="molecule type" value="Transcribed_RNA"/>
</dbReference>
<dbReference type="GO" id="GO:0003682">
    <property type="term" value="F:chromatin binding"/>
    <property type="evidence" value="ECO:0007669"/>
    <property type="project" value="TreeGrafter"/>
</dbReference>
<feature type="compositionally biased region" description="Basic residues" evidence="11">
    <location>
        <begin position="134"/>
        <end position="143"/>
    </location>
</feature>
<evidence type="ECO:0000256" key="1">
    <source>
        <dbReference type="ARBA" id="ARBA00004286"/>
    </source>
</evidence>
<comment type="subcellular location">
    <subcellularLocation>
        <location evidence="1">Chromosome</location>
    </subcellularLocation>
    <subcellularLocation>
        <location evidence="2">Cytoplasm</location>
    </subcellularLocation>
</comment>
<dbReference type="GO" id="GO:0005737">
    <property type="term" value="C:cytoplasm"/>
    <property type="evidence" value="ECO:0007669"/>
    <property type="project" value="UniProtKB-SubCell"/>
</dbReference>
<evidence type="ECO:0000256" key="3">
    <source>
        <dbReference type="ARBA" id="ARBA00009471"/>
    </source>
</evidence>
<dbReference type="AlphaFoldDB" id="A0A6G1S3G5"/>
<comment type="similarity">
    <text evidence="3">Belongs to the CND2 (condensin subunit 2) family.</text>
</comment>
<dbReference type="PANTHER" id="PTHR13108:SF9">
    <property type="entry name" value="CONDENSIN COMPLEX SUBUNIT 2"/>
    <property type="match status" value="1"/>
</dbReference>
<accession>A0A6G1S3G5</accession>
<keyword evidence="8" id="KW-0498">Mitosis</keyword>
<reference evidence="12" key="1">
    <citation type="submission" date="2018-10" db="EMBL/GenBank/DDBJ databases">
        <title>Transcriptome assembly of Aceria tosichella (Wheat curl mite) Type 2.</title>
        <authorList>
            <person name="Scully E.D."/>
            <person name="Geib S.M."/>
            <person name="Palmer N.A."/>
            <person name="Gupta A.K."/>
            <person name="Sarath G."/>
            <person name="Tatineni S."/>
        </authorList>
    </citation>
    <scope>NUCLEOTIDE SEQUENCE</scope>
    <source>
        <strain evidence="12">LincolnNE</strain>
    </source>
</reference>
<dbReference type="GO" id="GO:0051301">
    <property type="term" value="P:cell division"/>
    <property type="evidence" value="ECO:0007669"/>
    <property type="project" value="UniProtKB-KW"/>
</dbReference>
<organism evidence="12">
    <name type="scientific">Aceria tosichella</name>
    <name type="common">wheat curl mite</name>
    <dbReference type="NCBI Taxonomy" id="561515"/>
    <lineage>
        <taxon>Eukaryota</taxon>
        <taxon>Metazoa</taxon>
        <taxon>Ecdysozoa</taxon>
        <taxon>Arthropoda</taxon>
        <taxon>Chelicerata</taxon>
        <taxon>Arachnida</taxon>
        <taxon>Acari</taxon>
        <taxon>Acariformes</taxon>
        <taxon>Trombidiformes</taxon>
        <taxon>Prostigmata</taxon>
        <taxon>Eupodina</taxon>
        <taxon>Eriophyoidea</taxon>
        <taxon>Eriophyidae</taxon>
        <taxon>Eriophyinae</taxon>
        <taxon>Aceriini</taxon>
        <taxon>Aceria</taxon>
    </lineage>
</organism>
<evidence type="ECO:0000313" key="12">
    <source>
        <dbReference type="EMBL" id="MDE44899.1"/>
    </source>
</evidence>
<keyword evidence="7" id="KW-0132">Cell division</keyword>
<evidence type="ECO:0000256" key="9">
    <source>
        <dbReference type="ARBA" id="ARBA00023067"/>
    </source>
</evidence>
<protein>
    <recommendedName>
        <fullName evidence="4">Condensin complex subunit 2</fullName>
    </recommendedName>
</protein>
<feature type="compositionally biased region" description="Acidic residues" evidence="11">
    <location>
        <begin position="292"/>
        <end position="311"/>
    </location>
</feature>
<evidence type="ECO:0000256" key="11">
    <source>
        <dbReference type="SAM" id="MobiDB-lite"/>
    </source>
</evidence>
<feature type="compositionally biased region" description="Low complexity" evidence="11">
    <location>
        <begin position="115"/>
        <end position="124"/>
    </location>
</feature>
<evidence type="ECO:0000256" key="7">
    <source>
        <dbReference type="ARBA" id="ARBA00022618"/>
    </source>
</evidence>
<evidence type="ECO:0000256" key="6">
    <source>
        <dbReference type="ARBA" id="ARBA00022490"/>
    </source>
</evidence>
<dbReference type="PANTHER" id="PTHR13108">
    <property type="entry name" value="CONDENSIN COMPLEX SUBUNIT 2"/>
    <property type="match status" value="1"/>
</dbReference>
<feature type="region of interest" description="Disordered" evidence="11">
    <location>
        <begin position="102"/>
        <end position="145"/>
    </location>
</feature>
<keyword evidence="9" id="KW-0226">DNA condensation</keyword>
<dbReference type="GO" id="GO:0000796">
    <property type="term" value="C:condensin complex"/>
    <property type="evidence" value="ECO:0007669"/>
    <property type="project" value="InterPro"/>
</dbReference>
<keyword evidence="5" id="KW-0158">Chromosome</keyword>
<dbReference type="Pfam" id="PF05786">
    <property type="entry name" value="Cnd2"/>
    <property type="match status" value="1"/>
</dbReference>
<evidence type="ECO:0000256" key="8">
    <source>
        <dbReference type="ARBA" id="ARBA00022776"/>
    </source>
</evidence>
<feature type="region of interest" description="Disordered" evidence="11">
    <location>
        <begin position="283"/>
        <end position="317"/>
    </location>
</feature>
<evidence type="ECO:0000256" key="4">
    <source>
        <dbReference type="ARBA" id="ARBA00016065"/>
    </source>
</evidence>
<gene>
    <name evidence="12" type="primary">Ncaph_1</name>
    <name evidence="12" type="ORF">g.6084</name>
</gene>
<name>A0A6G1S3G5_9ACAR</name>
<dbReference type="InterPro" id="IPR022816">
    <property type="entry name" value="Condensin_barren_su2"/>
</dbReference>
<evidence type="ECO:0000256" key="10">
    <source>
        <dbReference type="ARBA" id="ARBA00023306"/>
    </source>
</evidence>